<dbReference type="Gene3D" id="1.10.287.950">
    <property type="entry name" value="Methyl-accepting chemotaxis protein"/>
    <property type="match status" value="1"/>
</dbReference>
<organism evidence="10 11">
    <name type="scientific">Marinobacter azerbaijanicus</name>
    <dbReference type="NCBI Taxonomy" id="3050455"/>
    <lineage>
        <taxon>Bacteria</taxon>
        <taxon>Pseudomonadati</taxon>
        <taxon>Pseudomonadota</taxon>
        <taxon>Gammaproteobacteria</taxon>
        <taxon>Pseudomonadales</taxon>
        <taxon>Marinobacteraceae</taxon>
        <taxon>Marinobacter</taxon>
    </lineage>
</organism>
<feature type="region of interest" description="Disordered" evidence="7">
    <location>
        <begin position="297"/>
        <end position="322"/>
    </location>
</feature>
<accession>A0ABT7ICI6</accession>
<dbReference type="NCBIfam" id="TIGR00229">
    <property type="entry name" value="sensory_box"/>
    <property type="match status" value="1"/>
</dbReference>
<comment type="subcellular location">
    <subcellularLocation>
        <location evidence="1">Membrane</location>
    </subcellularLocation>
</comment>
<dbReference type="EMBL" id="JASSVS010000005">
    <property type="protein sequence ID" value="MDL0431857.1"/>
    <property type="molecule type" value="Genomic_DNA"/>
</dbReference>
<dbReference type="PANTHER" id="PTHR32089:SF74">
    <property type="entry name" value="METHYL-ACCEPTING CHEMOTAXIS PROTEIN AER"/>
    <property type="match status" value="1"/>
</dbReference>
<dbReference type="PROSITE" id="PS50111">
    <property type="entry name" value="CHEMOTAXIS_TRANSDUC_2"/>
    <property type="match status" value="1"/>
</dbReference>
<protein>
    <submittedName>
        <fullName evidence="10">PAS domain-containing methyl-accepting chemotaxis protein</fullName>
    </submittedName>
</protein>
<name>A0ABT7ICI6_9GAMM</name>
<evidence type="ECO:0000256" key="3">
    <source>
        <dbReference type="ARBA" id="ARBA00022989"/>
    </source>
</evidence>
<evidence type="ECO:0000256" key="4">
    <source>
        <dbReference type="ARBA" id="ARBA00023136"/>
    </source>
</evidence>
<dbReference type="RefSeq" id="WP_285390991.1">
    <property type="nucleotide sequence ID" value="NZ_JASSVS010000005.1"/>
</dbReference>
<dbReference type="PANTHER" id="PTHR32089">
    <property type="entry name" value="METHYL-ACCEPTING CHEMOTAXIS PROTEIN MCPB"/>
    <property type="match status" value="1"/>
</dbReference>
<reference evidence="10 11" key="1">
    <citation type="submission" date="2023-06" db="EMBL/GenBank/DDBJ databases">
        <title>Marinobacter azerbaijanicus a moderately halophilic, isolated from Urmia Lake in Azerbaijan region of Iran.</title>
        <authorList>
            <person name="Sanchez-Porro C."/>
            <person name="Aghdam E.M."/>
            <person name="Saheb S.M."/>
            <person name="Tarhriz V."/>
            <person name="Kazemi E."/>
            <person name="Ammozegar M.A."/>
            <person name="Ventosa A."/>
            <person name="Hejazi M.S."/>
        </authorList>
    </citation>
    <scope>NUCLEOTIDE SEQUENCE [LARGE SCALE GENOMIC DNA]</scope>
    <source>
        <strain evidence="10 11">TBZ242</strain>
    </source>
</reference>
<dbReference type="InterPro" id="IPR035965">
    <property type="entry name" value="PAS-like_dom_sf"/>
</dbReference>
<dbReference type="CDD" id="cd11386">
    <property type="entry name" value="MCP_signal"/>
    <property type="match status" value="1"/>
</dbReference>
<keyword evidence="2" id="KW-0812">Transmembrane</keyword>
<feature type="domain" description="PAS" evidence="9">
    <location>
        <begin position="3"/>
        <end position="56"/>
    </location>
</feature>
<comment type="caution">
    <text evidence="10">The sequence shown here is derived from an EMBL/GenBank/DDBJ whole genome shotgun (WGS) entry which is preliminary data.</text>
</comment>
<evidence type="ECO:0000256" key="2">
    <source>
        <dbReference type="ARBA" id="ARBA00022692"/>
    </source>
</evidence>
<proteinExistence type="predicted"/>
<dbReference type="InterPro" id="IPR004089">
    <property type="entry name" value="MCPsignal_dom"/>
</dbReference>
<gene>
    <name evidence="10" type="ORF">QPM17_12000</name>
</gene>
<dbReference type="PROSITE" id="PS50112">
    <property type="entry name" value="PAS"/>
    <property type="match status" value="1"/>
</dbReference>
<evidence type="ECO:0000259" key="9">
    <source>
        <dbReference type="PROSITE" id="PS50112"/>
    </source>
</evidence>
<dbReference type="SUPFAM" id="SSF55785">
    <property type="entry name" value="PYP-like sensor domain (PAS domain)"/>
    <property type="match status" value="1"/>
</dbReference>
<dbReference type="SMART" id="SM00283">
    <property type="entry name" value="MA"/>
    <property type="match status" value="1"/>
</dbReference>
<dbReference type="InterPro" id="IPR000014">
    <property type="entry name" value="PAS"/>
</dbReference>
<dbReference type="Pfam" id="PF08447">
    <property type="entry name" value="PAS_3"/>
    <property type="match status" value="1"/>
</dbReference>
<evidence type="ECO:0000256" key="7">
    <source>
        <dbReference type="SAM" id="MobiDB-lite"/>
    </source>
</evidence>
<evidence type="ECO:0000259" key="8">
    <source>
        <dbReference type="PROSITE" id="PS50111"/>
    </source>
</evidence>
<dbReference type="CDD" id="cd00130">
    <property type="entry name" value="PAS"/>
    <property type="match status" value="1"/>
</dbReference>
<evidence type="ECO:0000256" key="1">
    <source>
        <dbReference type="ARBA" id="ARBA00004370"/>
    </source>
</evidence>
<keyword evidence="3" id="KW-1133">Transmembrane helix</keyword>
<evidence type="ECO:0000313" key="11">
    <source>
        <dbReference type="Proteomes" id="UP001227964"/>
    </source>
</evidence>
<keyword evidence="5 6" id="KW-0807">Transducer</keyword>
<sequence length="535" mass="58207">MSRYERLPDSHQADDQLLVLTDSNGGITYASSAFCRMSGFSEEELKTGSFIRLRHPGMPKGPFNDLWETIGRGESWMGMIRNRTADGSDWWLDAFISPITDTDGTVLEYQAIYRLPDAATIQRTEQVYHARSKGRQPTPLRIPRLAPATLQWLATTLCFAPSLAAGLVGKPVLSATLFALGSAASFAILYSLNRPLTRLFNRCRDVVNHPIKQLVYTGNAGVVGQIELAMRLVEVRLEVMVARIRDSGRQIEDNVLRANALLQGSTDASEQQQSALSTVATSIEEFTATIRDVSENTQQAAALSTRNRESGEDSARSAAAAQDSIRTLAHELEESGRIVEVLDQNSQSIGRILDVIIAIAEQTNLLALNAAIEAARAGESGRGFAVVADEVRSLAQRTQASTDEIQEMITALQEGSQRVVESIEKGKRQSATSVEQVSASAEAISNIVAGITESDSLNQQIAAASEQQSQTVSQLNQEVHDIHQLAIKTSEQLVDTVKAGEAVGYHAGRQQLLIRHLMPAPANNVRQVHLKEGES</sequence>
<feature type="domain" description="Methyl-accepting transducer" evidence="8">
    <location>
        <begin position="247"/>
        <end position="483"/>
    </location>
</feature>
<dbReference type="SUPFAM" id="SSF58104">
    <property type="entry name" value="Methyl-accepting chemotaxis protein (MCP) signaling domain"/>
    <property type="match status" value="1"/>
</dbReference>
<keyword evidence="4" id="KW-0472">Membrane</keyword>
<dbReference type="Pfam" id="PF00015">
    <property type="entry name" value="MCPsignal"/>
    <property type="match status" value="1"/>
</dbReference>
<dbReference type="InterPro" id="IPR013655">
    <property type="entry name" value="PAS_fold_3"/>
</dbReference>
<feature type="compositionally biased region" description="Basic and acidic residues" evidence="7">
    <location>
        <begin position="306"/>
        <end position="315"/>
    </location>
</feature>
<dbReference type="SMART" id="SM00091">
    <property type="entry name" value="PAS"/>
    <property type="match status" value="1"/>
</dbReference>
<evidence type="ECO:0000256" key="5">
    <source>
        <dbReference type="ARBA" id="ARBA00023224"/>
    </source>
</evidence>
<evidence type="ECO:0000313" key="10">
    <source>
        <dbReference type="EMBL" id="MDL0431857.1"/>
    </source>
</evidence>
<keyword evidence="11" id="KW-1185">Reference proteome</keyword>
<dbReference type="Gene3D" id="3.30.450.20">
    <property type="entry name" value="PAS domain"/>
    <property type="match status" value="1"/>
</dbReference>
<evidence type="ECO:0000256" key="6">
    <source>
        <dbReference type="PROSITE-ProRule" id="PRU00284"/>
    </source>
</evidence>
<dbReference type="Proteomes" id="UP001227964">
    <property type="component" value="Unassembled WGS sequence"/>
</dbReference>